<name>A0AAV7E3A6_ARIFI</name>
<feature type="transmembrane region" description="Helical" evidence="1">
    <location>
        <begin position="419"/>
        <end position="446"/>
    </location>
</feature>
<dbReference type="PANTHER" id="PTHR31170">
    <property type="entry name" value="BNAC04G53230D PROTEIN"/>
    <property type="match status" value="1"/>
</dbReference>
<dbReference type="InterPro" id="IPR004158">
    <property type="entry name" value="DUF247_pln"/>
</dbReference>
<accession>A0AAV7E3A6</accession>
<gene>
    <name evidence="2" type="ORF">H6P81_014658</name>
</gene>
<dbReference type="AlphaFoldDB" id="A0AAV7E3A6"/>
<dbReference type="Pfam" id="PF03140">
    <property type="entry name" value="DUF247"/>
    <property type="match status" value="1"/>
</dbReference>
<proteinExistence type="predicted"/>
<dbReference type="Proteomes" id="UP000825729">
    <property type="component" value="Unassembled WGS sequence"/>
</dbReference>
<protein>
    <submittedName>
        <fullName evidence="2">Uncharacterized protein</fullName>
    </submittedName>
</protein>
<reference evidence="2 3" key="1">
    <citation type="submission" date="2021-07" db="EMBL/GenBank/DDBJ databases">
        <title>The Aristolochia fimbriata genome: insights into angiosperm evolution, floral development and chemical biosynthesis.</title>
        <authorList>
            <person name="Jiao Y."/>
        </authorList>
    </citation>
    <scope>NUCLEOTIDE SEQUENCE [LARGE SCALE GENOMIC DNA]</scope>
    <source>
        <strain evidence="2">IBCAS-2021</strain>
        <tissue evidence="2">Leaf</tissue>
    </source>
</reference>
<sequence>MSTENGCLEITPETPTKTPASFVIDADRIQRLLDNGEEEKRWDKCSIYRVPSHLVLRNEKVYKPKLVSIGPYHHGEAHLTGPMEEHKHRALCRFLRRSNRTVDDFKEALKSIVGQLMDSYEELDEEWRADEDRFLELMILDGCFVLEILRVFTFDKSLGYSPSDPVFGNRGRSTVTNNLVREFLMLENQLPLLVLEKLLAVENRTTEDPGMYMESLLSIVGEELGPEGNPAPKLHIVDLLRNKIAGKPSSTDLPEFQSLGIESATTYAKAGITFKKSDTNFLSDIKLDKKRVLHLPVFTLFAFTETIWFNVWAFECLHTGLTQDVSTYICVMARLLRSAEDVRLLRSRGLFAITTFGENDEVVELFRALYGNIDYRVSGDLLRVVEELGDCHRRSTRKWRRRVREWGLNLQNTYFKSPWTVLSLIAAALLIALTICQTVFSTLTYYNGE</sequence>
<dbReference type="EMBL" id="JAINDJ010000006">
    <property type="protein sequence ID" value="KAG9443318.1"/>
    <property type="molecule type" value="Genomic_DNA"/>
</dbReference>
<keyword evidence="1" id="KW-0812">Transmembrane</keyword>
<keyword evidence="1" id="KW-1133">Transmembrane helix</keyword>
<evidence type="ECO:0000256" key="1">
    <source>
        <dbReference type="SAM" id="Phobius"/>
    </source>
</evidence>
<keyword evidence="1" id="KW-0472">Membrane</keyword>
<keyword evidence="3" id="KW-1185">Reference proteome</keyword>
<organism evidence="2 3">
    <name type="scientific">Aristolochia fimbriata</name>
    <name type="common">White veined hardy Dutchman's pipe vine</name>
    <dbReference type="NCBI Taxonomy" id="158543"/>
    <lineage>
        <taxon>Eukaryota</taxon>
        <taxon>Viridiplantae</taxon>
        <taxon>Streptophyta</taxon>
        <taxon>Embryophyta</taxon>
        <taxon>Tracheophyta</taxon>
        <taxon>Spermatophyta</taxon>
        <taxon>Magnoliopsida</taxon>
        <taxon>Magnoliidae</taxon>
        <taxon>Piperales</taxon>
        <taxon>Aristolochiaceae</taxon>
        <taxon>Aristolochia</taxon>
    </lineage>
</organism>
<dbReference type="PANTHER" id="PTHR31170:SF18">
    <property type="entry name" value="(WILD MALAYSIAN BANANA) HYPOTHETICAL PROTEIN"/>
    <property type="match status" value="1"/>
</dbReference>
<evidence type="ECO:0000313" key="3">
    <source>
        <dbReference type="Proteomes" id="UP000825729"/>
    </source>
</evidence>
<comment type="caution">
    <text evidence="2">The sequence shown here is derived from an EMBL/GenBank/DDBJ whole genome shotgun (WGS) entry which is preliminary data.</text>
</comment>
<evidence type="ECO:0000313" key="2">
    <source>
        <dbReference type="EMBL" id="KAG9443318.1"/>
    </source>
</evidence>